<dbReference type="NCBIfam" id="TIGR02595">
    <property type="entry name" value="PEP_CTERM"/>
    <property type="match status" value="1"/>
</dbReference>
<dbReference type="AlphaFoldDB" id="A0A1W6K9B3"/>
<evidence type="ECO:0000259" key="2">
    <source>
        <dbReference type="Pfam" id="PF07589"/>
    </source>
</evidence>
<evidence type="ECO:0000256" key="1">
    <source>
        <dbReference type="SAM" id="SignalP"/>
    </source>
</evidence>
<dbReference type="Pfam" id="PF07589">
    <property type="entry name" value="PEP-CTERM"/>
    <property type="match status" value="1"/>
</dbReference>
<dbReference type="RefSeq" id="WP_051946697.1">
    <property type="nucleotide sequence ID" value="NZ_CP020931.1"/>
</dbReference>
<gene>
    <name evidence="3" type="ORF">MARSALSMR5_01949</name>
</gene>
<proteinExistence type="predicted"/>
<dbReference type="GeneID" id="77255901"/>
<protein>
    <submittedName>
        <fullName evidence="3">PEP-CTERM motif protein</fullName>
    </submittedName>
</protein>
<dbReference type="EMBL" id="CP020931">
    <property type="protein sequence ID" value="ARM84026.1"/>
    <property type="molecule type" value="Genomic_DNA"/>
</dbReference>
<name>A0A1W6K9B3_9GAMM</name>
<feature type="domain" description="Ice-binding protein C-terminal" evidence="2">
    <location>
        <begin position="201"/>
        <end position="223"/>
    </location>
</feature>
<dbReference type="STRING" id="1420917.AU15_15425"/>
<evidence type="ECO:0000313" key="4">
    <source>
        <dbReference type="Proteomes" id="UP000193100"/>
    </source>
</evidence>
<dbReference type="Proteomes" id="UP000193100">
    <property type="component" value="Chromosome"/>
</dbReference>
<accession>A0A1W6K9B3</accession>
<sequence>MKMTSKLIAAAMLVGTFSVAQAAPMDVFDLKTDGGADVFTDTLGEGAFYDNGASFAKLNDVDGNQDSAGAFLLFEFAGFANINNFGIYNLNDTNETLQVFSGSEGSGGRQVEFDLDAGTASTHFGTANIGSTFGFYLQRGNTTFYSDASLNGGVDMTRIFDVTGSQNSSFFGSSLIVAFEDLIDGDFDYNDLIVGISDVQAVPEPGTLALFGLGLLGLGMTRRRKSA</sequence>
<feature type="chain" id="PRO_5010857542" evidence="1">
    <location>
        <begin position="23"/>
        <end position="227"/>
    </location>
</feature>
<feature type="signal peptide" evidence="1">
    <location>
        <begin position="1"/>
        <end position="22"/>
    </location>
</feature>
<reference evidence="3 4" key="1">
    <citation type="submission" date="2017-04" db="EMBL/GenBank/DDBJ databases">
        <title>Genome Sequence of Marinobacter salarius strain SMR5 Isolated from a culture of the Diatom Skeletonema marinoi.</title>
        <authorList>
            <person name="Topel M."/>
            <person name="Pinder M.I.M."/>
            <person name="Johansson O.N."/>
            <person name="Kourtchenko O."/>
            <person name="Godhe A."/>
            <person name="Clarke A.K."/>
        </authorList>
    </citation>
    <scope>NUCLEOTIDE SEQUENCE [LARGE SCALE GENOMIC DNA]</scope>
    <source>
        <strain evidence="3 4">SMR5</strain>
    </source>
</reference>
<dbReference type="InterPro" id="IPR013424">
    <property type="entry name" value="Ice-binding_C"/>
</dbReference>
<evidence type="ECO:0000313" key="3">
    <source>
        <dbReference type="EMBL" id="ARM84026.1"/>
    </source>
</evidence>
<organism evidence="3 4">
    <name type="scientific">Marinobacter salarius</name>
    <dbReference type="NCBI Taxonomy" id="1420917"/>
    <lineage>
        <taxon>Bacteria</taxon>
        <taxon>Pseudomonadati</taxon>
        <taxon>Pseudomonadota</taxon>
        <taxon>Gammaproteobacteria</taxon>
        <taxon>Pseudomonadales</taxon>
        <taxon>Marinobacteraceae</taxon>
        <taxon>Marinobacter</taxon>
    </lineage>
</organism>
<keyword evidence="1" id="KW-0732">Signal</keyword>